<evidence type="ECO:0000313" key="2">
    <source>
        <dbReference type="EMBL" id="ODP39212.1"/>
    </source>
</evidence>
<feature type="transmembrane region" description="Helical" evidence="1">
    <location>
        <begin position="6"/>
        <end position="28"/>
    </location>
</feature>
<keyword evidence="1" id="KW-1133">Transmembrane helix</keyword>
<evidence type="ECO:0000313" key="3">
    <source>
        <dbReference type="Proteomes" id="UP000094487"/>
    </source>
</evidence>
<dbReference type="EMBL" id="MDDS01000007">
    <property type="protein sequence ID" value="ODP39212.1"/>
    <property type="molecule type" value="Genomic_DNA"/>
</dbReference>
<dbReference type="AlphaFoldDB" id="A0A1E3LZJ6"/>
<gene>
    <name evidence="2" type="ORF">BFL28_11745</name>
</gene>
<dbReference type="Proteomes" id="UP000094487">
    <property type="component" value="Unassembled WGS sequence"/>
</dbReference>
<comment type="caution">
    <text evidence="2">The sequence shown here is derived from an EMBL/GenBank/DDBJ whole genome shotgun (WGS) entry which is preliminary data.</text>
</comment>
<evidence type="ECO:0000256" key="1">
    <source>
        <dbReference type="SAM" id="Phobius"/>
    </source>
</evidence>
<feature type="transmembrane region" description="Helical" evidence="1">
    <location>
        <begin position="58"/>
        <end position="78"/>
    </location>
</feature>
<accession>A0A1E3LZJ6</accession>
<keyword evidence="3" id="KW-1185">Reference proteome</keyword>
<organism evidence="2 3">
    <name type="scientific">Sphingomonas turrisvirgatae</name>
    <dbReference type="NCBI Taxonomy" id="1888892"/>
    <lineage>
        <taxon>Bacteria</taxon>
        <taxon>Pseudomonadati</taxon>
        <taxon>Pseudomonadota</taxon>
        <taxon>Alphaproteobacteria</taxon>
        <taxon>Sphingomonadales</taxon>
        <taxon>Sphingomonadaceae</taxon>
        <taxon>Sphingomonas</taxon>
    </lineage>
</organism>
<sequence length="102" mass="10719">MPTPFELVGLLTHVLVLPLGLGGLLVLIPLARGRRAGAGLLLMAGSMALIIMEPRWQLGFVGATAYAAAFLAALWLLLGPDRATPEAKVDLRQAGQVGKRHA</sequence>
<proteinExistence type="predicted"/>
<keyword evidence="1" id="KW-0472">Membrane</keyword>
<name>A0A1E3LZJ6_9SPHN</name>
<keyword evidence="1" id="KW-0812">Transmembrane</keyword>
<dbReference type="STRING" id="1888892.BFL28_11745"/>
<feature type="transmembrane region" description="Helical" evidence="1">
    <location>
        <begin position="35"/>
        <end position="52"/>
    </location>
</feature>
<protein>
    <submittedName>
        <fullName evidence="2">Uncharacterized protein</fullName>
    </submittedName>
</protein>
<reference evidence="2 3" key="1">
    <citation type="submission" date="2016-08" db="EMBL/GenBank/DDBJ databases">
        <title>Draft genome of the agarase producing Sphingomonas sp. MCT13.</title>
        <authorList>
            <person name="D'Andrea M.M."/>
            <person name="Rossolini G.M."/>
            <person name="Thaller M.C."/>
        </authorList>
    </citation>
    <scope>NUCLEOTIDE SEQUENCE [LARGE SCALE GENOMIC DNA]</scope>
    <source>
        <strain evidence="2 3">MCT13</strain>
    </source>
</reference>